<dbReference type="Pfam" id="PF00078">
    <property type="entry name" value="RVT_1"/>
    <property type="match status" value="1"/>
</dbReference>
<feature type="domain" description="Reverse transcriptase" evidence="2">
    <location>
        <begin position="338"/>
        <end position="402"/>
    </location>
</feature>
<dbReference type="InterPro" id="IPR043128">
    <property type="entry name" value="Rev_trsase/Diguanyl_cyclase"/>
</dbReference>
<feature type="region of interest" description="Disordered" evidence="1">
    <location>
        <begin position="122"/>
        <end position="223"/>
    </location>
</feature>
<dbReference type="CDD" id="cd01647">
    <property type="entry name" value="RT_LTR"/>
    <property type="match status" value="1"/>
</dbReference>
<dbReference type="EMBL" id="JACGWN010000032">
    <property type="protein sequence ID" value="KAL0391320.1"/>
    <property type="molecule type" value="Genomic_DNA"/>
</dbReference>
<dbReference type="Gene3D" id="3.10.10.10">
    <property type="entry name" value="HIV Type 1 Reverse Transcriptase, subunit A, domain 1"/>
    <property type="match status" value="1"/>
</dbReference>
<reference evidence="3" key="1">
    <citation type="submission" date="2020-06" db="EMBL/GenBank/DDBJ databases">
        <authorList>
            <person name="Li T."/>
            <person name="Hu X."/>
            <person name="Zhang T."/>
            <person name="Song X."/>
            <person name="Zhang H."/>
            <person name="Dai N."/>
            <person name="Sheng W."/>
            <person name="Hou X."/>
            <person name="Wei L."/>
        </authorList>
    </citation>
    <scope>NUCLEOTIDE SEQUENCE</scope>
    <source>
        <strain evidence="3">KEN1</strain>
        <tissue evidence="3">Leaf</tissue>
    </source>
</reference>
<feature type="compositionally biased region" description="Basic and acidic residues" evidence="1">
    <location>
        <begin position="123"/>
        <end position="155"/>
    </location>
</feature>
<evidence type="ECO:0000313" key="3">
    <source>
        <dbReference type="EMBL" id="KAL0391320.1"/>
    </source>
</evidence>
<dbReference type="InterPro" id="IPR053134">
    <property type="entry name" value="RNA-dir_DNA_polymerase"/>
</dbReference>
<dbReference type="InterPro" id="IPR043502">
    <property type="entry name" value="DNA/RNA_pol_sf"/>
</dbReference>
<comment type="caution">
    <text evidence="3">The sequence shown here is derived from an EMBL/GenBank/DDBJ whole genome shotgun (WGS) entry which is preliminary data.</text>
</comment>
<dbReference type="PANTHER" id="PTHR24559:SF444">
    <property type="entry name" value="REVERSE TRANSCRIPTASE DOMAIN-CONTAINING PROTEIN"/>
    <property type="match status" value="1"/>
</dbReference>
<protein>
    <recommendedName>
        <fullName evidence="2">Reverse transcriptase domain-containing protein</fullName>
    </recommendedName>
</protein>
<dbReference type="PANTHER" id="PTHR24559">
    <property type="entry name" value="TRANSPOSON TY3-I GAG-POL POLYPROTEIN"/>
    <property type="match status" value="1"/>
</dbReference>
<dbReference type="SUPFAM" id="SSF56672">
    <property type="entry name" value="DNA/RNA polymerases"/>
    <property type="match status" value="1"/>
</dbReference>
<feature type="compositionally biased region" description="Basic and acidic residues" evidence="1">
    <location>
        <begin position="179"/>
        <end position="193"/>
    </location>
</feature>
<sequence>MADELPMNYRTPAITEYDGTSDPMEHLSRFENTALLHRYTDGIKCRVFVTTFARVAQQWFNQLPRFNAAALEVPSARQEVKASAFSEGLLDGDFFKSLAKKPVSKFDALLARAAKYINMEDAQAAKKESRGEKRKESKEETPSKKPRIDTRDKKPPFQRVNAVYTPLTVPSQKLSWPSRKKEAIRKGQKRNSDEDSQGVPLSKKEKETVVEGTPEEMETPAKVQPAEELLNIEVIPRSPDKTTLGSHLDGRTKEEIISCLRHNADIFAWAPQDLEGIDPKVITHHLNIDPGIKPMKQKKRHFGPKKDKIIQAEVDKLMAAGHIEEIQFPEWLSNVVLVPKPGEKWRMCIDFRDLNKACPKDFYPLPLIDQLVDSTSGFDLLSMMDASQGYHQIILAPEDRKKIGRNVEVYVDDMLVKSKKAEDHIADLEETFAVLRKYRLSSTGPMCIRSTRRPFSRVHGRIAALSRFISKTTEKSLSFFKTLRKAMTFEWDASCQRASEELKNYLAGLSLLVKPSPGDTLYLYLSATP</sequence>
<name>A0AAW2SGV2_9LAMI</name>
<evidence type="ECO:0000256" key="1">
    <source>
        <dbReference type="SAM" id="MobiDB-lite"/>
    </source>
</evidence>
<dbReference type="InterPro" id="IPR000477">
    <property type="entry name" value="RT_dom"/>
</dbReference>
<reference evidence="3" key="2">
    <citation type="journal article" date="2024" name="Plant">
        <title>Genomic evolution and insights into agronomic trait innovations of Sesamum species.</title>
        <authorList>
            <person name="Miao H."/>
            <person name="Wang L."/>
            <person name="Qu L."/>
            <person name="Liu H."/>
            <person name="Sun Y."/>
            <person name="Le M."/>
            <person name="Wang Q."/>
            <person name="Wei S."/>
            <person name="Zheng Y."/>
            <person name="Lin W."/>
            <person name="Duan Y."/>
            <person name="Cao H."/>
            <person name="Xiong S."/>
            <person name="Wang X."/>
            <person name="Wei L."/>
            <person name="Li C."/>
            <person name="Ma Q."/>
            <person name="Ju M."/>
            <person name="Zhao R."/>
            <person name="Li G."/>
            <person name="Mu C."/>
            <person name="Tian Q."/>
            <person name="Mei H."/>
            <person name="Zhang T."/>
            <person name="Gao T."/>
            <person name="Zhang H."/>
        </authorList>
    </citation>
    <scope>NUCLEOTIDE SEQUENCE</scope>
    <source>
        <strain evidence="3">KEN1</strain>
    </source>
</reference>
<dbReference type="AlphaFoldDB" id="A0AAW2SGV2"/>
<evidence type="ECO:0000259" key="2">
    <source>
        <dbReference type="Pfam" id="PF00078"/>
    </source>
</evidence>
<proteinExistence type="predicted"/>
<gene>
    <name evidence="3" type="ORF">Slati_4543800</name>
</gene>
<organism evidence="3">
    <name type="scientific">Sesamum latifolium</name>
    <dbReference type="NCBI Taxonomy" id="2727402"/>
    <lineage>
        <taxon>Eukaryota</taxon>
        <taxon>Viridiplantae</taxon>
        <taxon>Streptophyta</taxon>
        <taxon>Embryophyta</taxon>
        <taxon>Tracheophyta</taxon>
        <taxon>Spermatophyta</taxon>
        <taxon>Magnoliopsida</taxon>
        <taxon>eudicotyledons</taxon>
        <taxon>Gunneridae</taxon>
        <taxon>Pentapetalae</taxon>
        <taxon>asterids</taxon>
        <taxon>lamiids</taxon>
        <taxon>Lamiales</taxon>
        <taxon>Pedaliaceae</taxon>
        <taxon>Sesamum</taxon>
    </lineage>
</organism>
<dbReference type="Gene3D" id="3.30.70.270">
    <property type="match status" value="2"/>
</dbReference>
<accession>A0AAW2SGV2</accession>